<dbReference type="Pfam" id="PF00172">
    <property type="entry name" value="Zn_clus"/>
    <property type="match status" value="1"/>
</dbReference>
<feature type="compositionally biased region" description="Low complexity" evidence="7">
    <location>
        <begin position="98"/>
        <end position="110"/>
    </location>
</feature>
<dbReference type="CDD" id="cd12148">
    <property type="entry name" value="fungal_TF_MHR"/>
    <property type="match status" value="1"/>
</dbReference>
<feature type="region of interest" description="Disordered" evidence="7">
    <location>
        <begin position="91"/>
        <end position="110"/>
    </location>
</feature>
<dbReference type="InParanoid" id="I2GVS1"/>
<evidence type="ECO:0000259" key="8">
    <source>
        <dbReference type="PROSITE" id="PS50048"/>
    </source>
</evidence>
<keyword evidence="4" id="KW-0238">DNA-binding</keyword>
<dbReference type="OrthoDB" id="2943660at2759"/>
<dbReference type="GeneID" id="14493414"/>
<evidence type="ECO:0000256" key="7">
    <source>
        <dbReference type="SAM" id="MobiDB-lite"/>
    </source>
</evidence>
<name>I2GVS1_HENB6</name>
<evidence type="ECO:0000256" key="4">
    <source>
        <dbReference type="ARBA" id="ARBA00023125"/>
    </source>
</evidence>
<keyword evidence="10" id="KW-1185">Reference proteome</keyword>
<evidence type="ECO:0000256" key="5">
    <source>
        <dbReference type="ARBA" id="ARBA00023163"/>
    </source>
</evidence>
<dbReference type="PANTHER" id="PTHR31069:SF29">
    <property type="entry name" value="OLEATE-ACTIVATED TRANSCRIPTION FACTOR 1-RELATED"/>
    <property type="match status" value="1"/>
</dbReference>
<feature type="region of interest" description="Disordered" evidence="7">
    <location>
        <begin position="53"/>
        <end position="73"/>
    </location>
</feature>
<dbReference type="Proteomes" id="UP000002866">
    <property type="component" value="Chromosome 1"/>
</dbReference>
<dbReference type="GO" id="GO:0005634">
    <property type="term" value="C:nucleus"/>
    <property type="evidence" value="ECO:0007669"/>
    <property type="project" value="TreeGrafter"/>
</dbReference>
<dbReference type="PROSITE" id="PS50048">
    <property type="entry name" value="ZN2_CY6_FUNGAL_2"/>
    <property type="match status" value="1"/>
</dbReference>
<proteinExistence type="predicted"/>
<dbReference type="RefSeq" id="XP_004177742.1">
    <property type="nucleotide sequence ID" value="XM_004177694.1"/>
</dbReference>
<evidence type="ECO:0000256" key="1">
    <source>
        <dbReference type="ARBA" id="ARBA00022723"/>
    </source>
</evidence>
<dbReference type="SUPFAM" id="SSF57701">
    <property type="entry name" value="Zn2/Cys6 DNA-binding domain"/>
    <property type="match status" value="1"/>
</dbReference>
<dbReference type="CDD" id="cd00067">
    <property type="entry name" value="GAL4"/>
    <property type="match status" value="1"/>
</dbReference>
<dbReference type="GO" id="GO:0008270">
    <property type="term" value="F:zinc ion binding"/>
    <property type="evidence" value="ECO:0007669"/>
    <property type="project" value="InterPro"/>
</dbReference>
<dbReference type="FunCoup" id="I2GVS1">
    <property type="interactions" value="248"/>
</dbReference>
<dbReference type="GO" id="GO:0045944">
    <property type="term" value="P:positive regulation of transcription by RNA polymerase II"/>
    <property type="evidence" value="ECO:0007669"/>
    <property type="project" value="TreeGrafter"/>
</dbReference>
<dbReference type="PANTHER" id="PTHR31069">
    <property type="entry name" value="OLEATE-ACTIVATED TRANSCRIPTION FACTOR 1-RELATED"/>
    <property type="match status" value="1"/>
</dbReference>
<evidence type="ECO:0000313" key="10">
    <source>
        <dbReference type="Proteomes" id="UP000002866"/>
    </source>
</evidence>
<sequence>MSRRGVKKPRPSKVCLTCRRRKVKCDQQHPSCMRCIKSSTLCTYTYSTPVSDDSLPDSLDTPKSMSQPKKSVMPTTDQLMTIGYTHTPSSITDHHDFNNNLPPSEVSPSELPNANLTNSNLPNSPLILSLWHPSDTMVAYGTITFIEPPFGLHTIVQSDHFSRAFAGAAHGTALFELQDSVILNSEGKLVPRLTNSTTTTTAATAKEVSLLVFLENAIKTSIQFQKLSTENVPPVNFIYSSYDINSNVNPLSLPILKTLLTEIEILLMDRETIDSLLKTFYQDIYPLFPILEINDFEDELKEIFDLSIPNRLQINIGDENVRKKLETLTLFLIIITISLKCYSIDPQRKTIQGKDALQYARQFSLLSHKLLYLLNVFKYTNELSLCCLLYFYIAEYLNPESLKNHANNETLLSIKCLYQMALTLGLYNEPTKYDRLISSNGITTSGLNFRRKLWFGLQMIIMQTSLSEGDMFGSEDIYLNLFMRDASSDKTPMDMFEDNNAPGFDSTLSQILLDQYKFHISMVHLIQSLQYFTGNANLSTVLENVEILKSILDKKFPLSKLKSNSPTGFLNNNESSWRGATLNAYHLQNATLLRINILGYSTLLNIYQTLLFHFEELCKKDAIKYSPYYHDFTSKAISSYCQLFTIVSEYQQEKYKSHIPTNFKFAINRLICFTIVKLWIFQSSCLLRIAFKKLQLNITSNDSNNRVGNNNPPTLQDNTINNILNSINDTFTSNMRVLNGFANDLGQSYISISVACSMFKYIHYLAKNNALTTYTNRFWSNGFEGKSIPVSVQRKIAMKWGLNIKNSHKVMHNLNNPETLASYNQPILNEILTILSNYNPIVFNKRDELEPQLEYNLSQGVTEDLMNQFLENNLEWVTDVINESLGELPNFY</sequence>
<dbReference type="GO" id="GO:0000981">
    <property type="term" value="F:DNA-binding transcription factor activity, RNA polymerase II-specific"/>
    <property type="evidence" value="ECO:0007669"/>
    <property type="project" value="InterPro"/>
</dbReference>
<dbReference type="KEGG" id="tbl:TBLA_0A04280"/>
<dbReference type="eggNOG" id="ENOG502RJ72">
    <property type="taxonomic scope" value="Eukaryota"/>
</dbReference>
<dbReference type="PROSITE" id="PS00463">
    <property type="entry name" value="ZN2_CY6_FUNGAL_1"/>
    <property type="match status" value="1"/>
</dbReference>
<dbReference type="InterPro" id="IPR036864">
    <property type="entry name" value="Zn2-C6_fun-type_DNA-bd_sf"/>
</dbReference>
<dbReference type="InterPro" id="IPR001138">
    <property type="entry name" value="Zn2Cys6_DnaBD"/>
</dbReference>
<gene>
    <name evidence="9" type="primary">TBLA0A04280</name>
    <name evidence="9" type="ORF">TBLA_0A04280</name>
</gene>
<dbReference type="OMA" id="MISELCH"/>
<dbReference type="SMART" id="SM00066">
    <property type="entry name" value="GAL4"/>
    <property type="match status" value="1"/>
</dbReference>
<evidence type="ECO:0000313" key="9">
    <source>
        <dbReference type="EMBL" id="CCH58223.1"/>
    </source>
</evidence>
<evidence type="ECO:0000256" key="6">
    <source>
        <dbReference type="ARBA" id="ARBA00023242"/>
    </source>
</evidence>
<dbReference type="Gene3D" id="4.10.240.10">
    <property type="entry name" value="Zn(2)-C6 fungal-type DNA-binding domain"/>
    <property type="match status" value="1"/>
</dbReference>
<reference evidence="9 10" key="1">
    <citation type="journal article" date="2011" name="Proc. Natl. Acad. Sci. U.S.A.">
        <title>Evolutionary erosion of yeast sex chromosomes by mating-type switching accidents.</title>
        <authorList>
            <person name="Gordon J.L."/>
            <person name="Armisen D."/>
            <person name="Proux-Wera E."/>
            <person name="Oheigeartaigh S.S."/>
            <person name="Byrne K.P."/>
            <person name="Wolfe K.H."/>
        </authorList>
    </citation>
    <scope>NUCLEOTIDE SEQUENCE [LARGE SCALE GENOMIC DNA]</scope>
    <source>
        <strain evidence="10">ATCC 34711 / CBS 6284 / DSM 70876 / NBRC 10599 / NRRL Y-10934 / UCD 77-7</strain>
    </source>
</reference>
<organism evidence="9 10">
    <name type="scientific">Henningerozyma blattae (strain ATCC 34711 / CBS 6284 / DSM 70876 / NBRC 10599 / NRRL Y-10934 / UCD 77-7)</name>
    <name type="common">Yeast</name>
    <name type="synonym">Tetrapisispora blattae</name>
    <dbReference type="NCBI Taxonomy" id="1071380"/>
    <lineage>
        <taxon>Eukaryota</taxon>
        <taxon>Fungi</taxon>
        <taxon>Dikarya</taxon>
        <taxon>Ascomycota</taxon>
        <taxon>Saccharomycotina</taxon>
        <taxon>Saccharomycetes</taxon>
        <taxon>Saccharomycetales</taxon>
        <taxon>Saccharomycetaceae</taxon>
        <taxon>Henningerozyma</taxon>
    </lineage>
</organism>
<accession>I2GVS1</accession>
<evidence type="ECO:0000256" key="3">
    <source>
        <dbReference type="ARBA" id="ARBA00023015"/>
    </source>
</evidence>
<feature type="compositionally biased region" description="Low complexity" evidence="7">
    <location>
        <begin position="53"/>
        <end position="62"/>
    </location>
</feature>
<dbReference type="InterPro" id="IPR050675">
    <property type="entry name" value="OAF3"/>
</dbReference>
<keyword evidence="6" id="KW-0539">Nucleus</keyword>
<dbReference type="GO" id="GO:0000978">
    <property type="term" value="F:RNA polymerase II cis-regulatory region sequence-specific DNA binding"/>
    <property type="evidence" value="ECO:0007669"/>
    <property type="project" value="TreeGrafter"/>
</dbReference>
<keyword evidence="3" id="KW-0805">Transcription regulation</keyword>
<dbReference type="AlphaFoldDB" id="I2GVS1"/>
<protein>
    <recommendedName>
        <fullName evidence="8">Zn(2)-C6 fungal-type domain-containing protein</fullName>
    </recommendedName>
</protein>
<dbReference type="HOGENOM" id="CLU_015392_0_0_1"/>
<keyword evidence="2" id="KW-0862">Zinc</keyword>
<feature type="compositionally biased region" description="Polar residues" evidence="7">
    <location>
        <begin position="63"/>
        <end position="73"/>
    </location>
</feature>
<dbReference type="EMBL" id="HE806316">
    <property type="protein sequence ID" value="CCH58223.1"/>
    <property type="molecule type" value="Genomic_DNA"/>
</dbReference>
<keyword evidence="1" id="KW-0479">Metal-binding</keyword>
<evidence type="ECO:0000256" key="2">
    <source>
        <dbReference type="ARBA" id="ARBA00022833"/>
    </source>
</evidence>
<feature type="domain" description="Zn(2)-C6 fungal-type" evidence="8">
    <location>
        <begin position="14"/>
        <end position="44"/>
    </location>
</feature>
<keyword evidence="5" id="KW-0804">Transcription</keyword>